<organism evidence="4 5">
    <name type="scientific">Hyaloperonospora brassicae</name>
    <name type="common">Brassica downy mildew</name>
    <name type="synonym">Peronospora brassicae</name>
    <dbReference type="NCBI Taxonomy" id="162125"/>
    <lineage>
        <taxon>Eukaryota</taxon>
        <taxon>Sar</taxon>
        <taxon>Stramenopiles</taxon>
        <taxon>Oomycota</taxon>
        <taxon>Peronosporomycetes</taxon>
        <taxon>Peronosporales</taxon>
        <taxon>Peronosporaceae</taxon>
        <taxon>Hyaloperonospora</taxon>
    </lineage>
</organism>
<dbReference type="PANTHER" id="PTHR10340:SF57">
    <property type="entry name" value="METALLOPHOS DOMAIN-CONTAINING PROTEIN"/>
    <property type="match status" value="1"/>
</dbReference>
<dbReference type="PANTHER" id="PTHR10340">
    <property type="entry name" value="SPHINGOMYELIN PHOSPHODIESTERASE"/>
    <property type="match status" value="1"/>
</dbReference>
<proteinExistence type="predicted"/>
<keyword evidence="5" id="KW-1185">Reference proteome</keyword>
<reference evidence="4" key="1">
    <citation type="submission" date="2022-12" db="EMBL/GenBank/DDBJ databases">
        <authorList>
            <person name="Webb A."/>
        </authorList>
    </citation>
    <scope>NUCLEOTIDE SEQUENCE</scope>
    <source>
        <strain evidence="4">Hp1</strain>
    </source>
</reference>
<sequence>MRVRRVAWCFALRKGASFVAVVALGLGLASPASTAASVSFDTAAKSTKLAVAALHDIGSTVGDGLSAAKTSDGANVRHILHFSDVHLNISKSHSERESAEIPVAYGNDAPMRLLVSALAYAKTVLPDPDLFLYTGDHVVRGELTDEYLAEVIEKNVKTMAEYYNVSDSGKMTGITAVVGNADTNPSYNMTITDPAIEENPEIASIAGAWQDSLSQTNLEWLKRRGYLAYTLGDNLTVLTLNTVPYSPDHVPDTSSVLDPFEQFAWLNASLAGLRSAGKYAYIVGHIPPVVDSFGGSPMWNETYIRTYKNIVCQYSDIIKTQLFGHVHSVEFRLPLARGLDSLLHRDGVLVADEEKDSSDLVPLFMVAAISPIFSSNPAFMVWDYDHTTYDLLDFTVHGGNISSLDGTVDWQPLFKASQEYGVSTLRASEIARFAARTATDARLLERYYFNSKAQSHLQPSCLDVSCQAKWQCSLYWWSTVRVVVTTAFVLLTSTMRRRGGVQESSKLLQRQRVIVASMA</sequence>
<comment type="caution">
    <text evidence="4">The sequence shown here is derived from an EMBL/GenBank/DDBJ whole genome shotgun (WGS) entry which is preliminary data.</text>
</comment>
<dbReference type="Proteomes" id="UP001162031">
    <property type="component" value="Unassembled WGS sequence"/>
</dbReference>
<dbReference type="GO" id="GO:0016787">
    <property type="term" value="F:hydrolase activity"/>
    <property type="evidence" value="ECO:0007669"/>
    <property type="project" value="UniProtKB-KW"/>
</dbReference>
<dbReference type="InterPro" id="IPR004843">
    <property type="entry name" value="Calcineurin-like_PHP"/>
</dbReference>
<protein>
    <recommendedName>
        <fullName evidence="3">Calcineurin-like phosphoesterase domain-containing protein</fullName>
    </recommendedName>
</protein>
<evidence type="ECO:0000256" key="2">
    <source>
        <dbReference type="ARBA" id="ARBA00023180"/>
    </source>
</evidence>
<dbReference type="Gene3D" id="3.60.21.10">
    <property type="match status" value="1"/>
</dbReference>
<feature type="domain" description="Calcineurin-like phosphoesterase" evidence="3">
    <location>
        <begin position="78"/>
        <end position="328"/>
    </location>
</feature>
<keyword evidence="1" id="KW-0378">Hydrolase</keyword>
<gene>
    <name evidence="4" type="ORF">HBR001_LOCUS5032</name>
</gene>
<dbReference type="AlphaFoldDB" id="A0AAV0U7P9"/>
<evidence type="ECO:0000256" key="1">
    <source>
        <dbReference type="ARBA" id="ARBA00022801"/>
    </source>
</evidence>
<dbReference type="InterPro" id="IPR029052">
    <property type="entry name" value="Metallo-depent_PP-like"/>
</dbReference>
<accession>A0AAV0U7P9</accession>
<keyword evidence="2" id="KW-0325">Glycoprotein</keyword>
<dbReference type="EMBL" id="CANTFL010001075">
    <property type="protein sequence ID" value="CAI5730974.1"/>
    <property type="molecule type" value="Genomic_DNA"/>
</dbReference>
<dbReference type="Pfam" id="PF00149">
    <property type="entry name" value="Metallophos"/>
    <property type="match status" value="1"/>
</dbReference>
<dbReference type="SUPFAM" id="SSF56300">
    <property type="entry name" value="Metallo-dependent phosphatases"/>
    <property type="match status" value="1"/>
</dbReference>
<evidence type="ECO:0000313" key="5">
    <source>
        <dbReference type="Proteomes" id="UP001162031"/>
    </source>
</evidence>
<evidence type="ECO:0000313" key="4">
    <source>
        <dbReference type="EMBL" id="CAI5730974.1"/>
    </source>
</evidence>
<name>A0AAV0U7P9_HYABA</name>
<evidence type="ECO:0000259" key="3">
    <source>
        <dbReference type="Pfam" id="PF00149"/>
    </source>
</evidence>